<sequence length="72" mass="8482">MNREAISNEVLWRLIQDAPDFDVYEIVEDIGFTYGYDLTTFAGIPDEEFWAIVERHRLPPLPNGARRTRPTW</sequence>
<dbReference type="Proteomes" id="UP001500064">
    <property type="component" value="Unassembled WGS sequence"/>
</dbReference>
<gene>
    <name evidence="1" type="ORF">GCM10009733_020300</name>
</gene>
<proteinExistence type="predicted"/>
<evidence type="ECO:0000313" key="1">
    <source>
        <dbReference type="EMBL" id="GAA1623608.1"/>
    </source>
</evidence>
<reference evidence="2" key="1">
    <citation type="journal article" date="2019" name="Int. J. Syst. Evol. Microbiol.">
        <title>The Global Catalogue of Microorganisms (GCM) 10K type strain sequencing project: providing services to taxonomists for standard genome sequencing and annotation.</title>
        <authorList>
            <consortium name="The Broad Institute Genomics Platform"/>
            <consortium name="The Broad Institute Genome Sequencing Center for Infectious Disease"/>
            <person name="Wu L."/>
            <person name="Ma J."/>
        </authorList>
    </citation>
    <scope>NUCLEOTIDE SEQUENCE [LARGE SCALE GENOMIC DNA]</scope>
    <source>
        <strain evidence="2">JCM 13929</strain>
    </source>
</reference>
<organism evidence="1 2">
    <name type="scientific">Nonomuraea maheshkhaliensis</name>
    <dbReference type="NCBI Taxonomy" id="419590"/>
    <lineage>
        <taxon>Bacteria</taxon>
        <taxon>Bacillati</taxon>
        <taxon>Actinomycetota</taxon>
        <taxon>Actinomycetes</taxon>
        <taxon>Streptosporangiales</taxon>
        <taxon>Streptosporangiaceae</taxon>
        <taxon>Nonomuraea</taxon>
    </lineage>
</organism>
<dbReference type="EMBL" id="BAAAMU010000011">
    <property type="protein sequence ID" value="GAA1623608.1"/>
    <property type="molecule type" value="Genomic_DNA"/>
</dbReference>
<evidence type="ECO:0000313" key="2">
    <source>
        <dbReference type="Proteomes" id="UP001500064"/>
    </source>
</evidence>
<keyword evidence="2" id="KW-1185">Reference proteome</keyword>
<accession>A0ABP4QVS7</accession>
<protein>
    <submittedName>
        <fullName evidence="1">Uncharacterized protein</fullName>
    </submittedName>
</protein>
<name>A0ABP4QVS7_9ACTN</name>
<comment type="caution">
    <text evidence="1">The sequence shown here is derived from an EMBL/GenBank/DDBJ whole genome shotgun (WGS) entry which is preliminary data.</text>
</comment>
<dbReference type="RefSeq" id="WP_346103427.1">
    <property type="nucleotide sequence ID" value="NZ_BAAAMU010000011.1"/>
</dbReference>